<dbReference type="Proteomes" id="UP000294887">
    <property type="component" value="Unassembled WGS sequence"/>
</dbReference>
<dbReference type="PANTHER" id="PTHR43731:SF16">
    <property type="entry name" value="RHOMBOSORTASE"/>
    <property type="match status" value="1"/>
</dbReference>
<proteinExistence type="predicted"/>
<dbReference type="PANTHER" id="PTHR43731">
    <property type="entry name" value="RHOMBOID PROTEASE"/>
    <property type="match status" value="1"/>
</dbReference>
<dbReference type="GO" id="GO:0004252">
    <property type="term" value="F:serine-type endopeptidase activity"/>
    <property type="evidence" value="ECO:0007669"/>
    <property type="project" value="InterPro"/>
</dbReference>
<protein>
    <submittedName>
        <fullName evidence="7">Rhomboid family GlyGly-CTERM serine protease</fullName>
    </submittedName>
</protein>
<dbReference type="RefSeq" id="WP_131904353.1">
    <property type="nucleotide sequence ID" value="NZ_BAAAFU010000008.1"/>
</dbReference>
<evidence type="ECO:0000256" key="2">
    <source>
        <dbReference type="ARBA" id="ARBA00022692"/>
    </source>
</evidence>
<evidence type="ECO:0000256" key="3">
    <source>
        <dbReference type="ARBA" id="ARBA00022989"/>
    </source>
</evidence>
<evidence type="ECO:0000313" key="8">
    <source>
        <dbReference type="Proteomes" id="UP000294887"/>
    </source>
</evidence>
<dbReference type="GO" id="GO:0016020">
    <property type="term" value="C:membrane"/>
    <property type="evidence" value="ECO:0007669"/>
    <property type="project" value="UniProtKB-SubCell"/>
</dbReference>
<dbReference type="EMBL" id="SMFQ01000002">
    <property type="protein sequence ID" value="TCJ88672.1"/>
    <property type="molecule type" value="Genomic_DNA"/>
</dbReference>
<accession>A0A4R1F7L3</accession>
<dbReference type="NCBIfam" id="TIGR03902">
    <property type="entry name" value="rhom_GG_sort"/>
    <property type="match status" value="1"/>
</dbReference>
<dbReference type="AlphaFoldDB" id="A0A4R1F7L3"/>
<keyword evidence="2 5" id="KW-0812">Transmembrane</keyword>
<gene>
    <name evidence="7" type="ORF">EV695_0530</name>
</gene>
<dbReference type="InterPro" id="IPR035952">
    <property type="entry name" value="Rhomboid-like_sf"/>
</dbReference>
<dbReference type="OrthoDB" id="196054at2"/>
<dbReference type="SUPFAM" id="SSF144091">
    <property type="entry name" value="Rhomboid-like"/>
    <property type="match status" value="1"/>
</dbReference>
<keyword evidence="4 5" id="KW-0472">Membrane</keyword>
<feature type="transmembrane region" description="Helical" evidence="5">
    <location>
        <begin position="104"/>
        <end position="122"/>
    </location>
</feature>
<feature type="transmembrane region" description="Helical" evidence="5">
    <location>
        <begin position="79"/>
        <end position="98"/>
    </location>
</feature>
<evidence type="ECO:0000313" key="7">
    <source>
        <dbReference type="EMBL" id="TCJ88672.1"/>
    </source>
</evidence>
<feature type="transmembrane region" description="Helical" evidence="5">
    <location>
        <begin position="168"/>
        <end position="187"/>
    </location>
</feature>
<keyword evidence="7" id="KW-0378">Hydrolase</keyword>
<feature type="transmembrane region" description="Helical" evidence="5">
    <location>
        <begin position="7"/>
        <end position="25"/>
    </location>
</feature>
<keyword evidence="3 5" id="KW-1133">Transmembrane helix</keyword>
<dbReference type="InterPro" id="IPR022764">
    <property type="entry name" value="Peptidase_S54_rhomboid_dom"/>
</dbReference>
<name>A0A4R1F7L3_9GAMM</name>
<keyword evidence="7" id="KW-0645">Protease</keyword>
<dbReference type="InterPro" id="IPR050925">
    <property type="entry name" value="Rhomboid_protease_S54"/>
</dbReference>
<sequence>MIKLKQPLFLAIISLTVVFFIAQLLQNEFVFNRGQIESGQWWRVIGGNLTHSNYPHLFLNLSGLWILALLFIDTLKAKTFIFCSVFLCLIVGLGLYYFTPELHIYYGFSGALYGLFFIGGVNAALNKDVFTGISVATLILGKITWDFFQGGSSSSEELIGIPVATDAHQYGLIGAIIISILLFILHLKRNNNPSKDQKSPPHL</sequence>
<reference evidence="7 8" key="1">
    <citation type="submission" date="2019-03" db="EMBL/GenBank/DDBJ databases">
        <title>Genomic Encyclopedia of Type Strains, Phase IV (KMG-IV): sequencing the most valuable type-strain genomes for metagenomic binning, comparative biology and taxonomic classification.</title>
        <authorList>
            <person name="Goeker M."/>
        </authorList>
    </citation>
    <scope>NUCLEOTIDE SEQUENCE [LARGE SCALE GENOMIC DNA]</scope>
    <source>
        <strain evidence="7 8">DSM 24830</strain>
    </source>
</reference>
<comment type="caution">
    <text evidence="7">The sequence shown here is derived from an EMBL/GenBank/DDBJ whole genome shotgun (WGS) entry which is preliminary data.</text>
</comment>
<evidence type="ECO:0000256" key="5">
    <source>
        <dbReference type="SAM" id="Phobius"/>
    </source>
</evidence>
<feature type="transmembrane region" description="Helical" evidence="5">
    <location>
        <begin position="54"/>
        <end position="72"/>
    </location>
</feature>
<comment type="subcellular location">
    <subcellularLocation>
        <location evidence="1">Membrane</location>
        <topology evidence="1">Multi-pass membrane protein</topology>
    </subcellularLocation>
</comment>
<keyword evidence="8" id="KW-1185">Reference proteome</keyword>
<dbReference type="GO" id="GO:0006508">
    <property type="term" value="P:proteolysis"/>
    <property type="evidence" value="ECO:0007669"/>
    <property type="project" value="UniProtKB-KW"/>
</dbReference>
<feature type="transmembrane region" description="Helical" evidence="5">
    <location>
        <begin position="129"/>
        <end position="148"/>
    </location>
</feature>
<organism evidence="7 8">
    <name type="scientific">Cocleimonas flava</name>
    <dbReference type="NCBI Taxonomy" id="634765"/>
    <lineage>
        <taxon>Bacteria</taxon>
        <taxon>Pseudomonadati</taxon>
        <taxon>Pseudomonadota</taxon>
        <taxon>Gammaproteobacteria</taxon>
        <taxon>Thiotrichales</taxon>
        <taxon>Thiotrichaceae</taxon>
        <taxon>Cocleimonas</taxon>
    </lineage>
</organism>
<dbReference type="InterPro" id="IPR023826">
    <property type="entry name" value="Rhom-like_SP_proteobac"/>
</dbReference>
<evidence type="ECO:0000259" key="6">
    <source>
        <dbReference type="Pfam" id="PF01694"/>
    </source>
</evidence>
<evidence type="ECO:0000256" key="4">
    <source>
        <dbReference type="ARBA" id="ARBA00023136"/>
    </source>
</evidence>
<dbReference type="Pfam" id="PF01694">
    <property type="entry name" value="Rhomboid"/>
    <property type="match status" value="1"/>
</dbReference>
<feature type="domain" description="Peptidase S54 rhomboid" evidence="6">
    <location>
        <begin position="39"/>
        <end position="183"/>
    </location>
</feature>
<evidence type="ECO:0000256" key="1">
    <source>
        <dbReference type="ARBA" id="ARBA00004141"/>
    </source>
</evidence>
<dbReference type="Gene3D" id="1.20.1540.10">
    <property type="entry name" value="Rhomboid-like"/>
    <property type="match status" value="1"/>
</dbReference>